<name>A0ABT3E3P8_9LACO</name>
<accession>A0ABT3E3P8</accession>
<evidence type="ECO:0000313" key="3">
    <source>
        <dbReference type="Proteomes" id="UP001526225"/>
    </source>
</evidence>
<dbReference type="Pfam" id="PF03083">
    <property type="entry name" value="MtN3_slv"/>
    <property type="match status" value="1"/>
</dbReference>
<dbReference type="EMBL" id="JAOZFE010000002">
    <property type="protein sequence ID" value="MCW0953043.1"/>
    <property type="molecule type" value="Genomic_DNA"/>
</dbReference>
<evidence type="ECO:0000256" key="1">
    <source>
        <dbReference type="SAM" id="Phobius"/>
    </source>
</evidence>
<protein>
    <submittedName>
        <fullName evidence="2">SemiSWEET family transporter</fullName>
    </submittedName>
</protein>
<proteinExistence type="predicted"/>
<keyword evidence="1" id="KW-1133">Transmembrane helix</keyword>
<feature type="transmembrane region" description="Helical" evidence="1">
    <location>
        <begin position="40"/>
        <end position="58"/>
    </location>
</feature>
<organism evidence="2 3">
    <name type="scientific">Weissella ceti</name>
    <dbReference type="NCBI Taxonomy" id="759620"/>
    <lineage>
        <taxon>Bacteria</taxon>
        <taxon>Bacillati</taxon>
        <taxon>Bacillota</taxon>
        <taxon>Bacilli</taxon>
        <taxon>Lactobacillales</taxon>
        <taxon>Lactobacillaceae</taxon>
        <taxon>Weissella</taxon>
    </lineage>
</organism>
<dbReference type="Gene3D" id="1.20.1280.290">
    <property type="match status" value="1"/>
</dbReference>
<keyword evidence="1" id="KW-0472">Membrane</keyword>
<feature type="transmembrane region" description="Helical" evidence="1">
    <location>
        <begin position="70"/>
        <end position="89"/>
    </location>
</feature>
<dbReference type="RefSeq" id="WP_213408439.1">
    <property type="nucleotide sequence ID" value="NZ_CP074441.1"/>
</dbReference>
<dbReference type="InterPro" id="IPR004316">
    <property type="entry name" value="SWEET_rpt"/>
</dbReference>
<evidence type="ECO:0000313" key="2">
    <source>
        <dbReference type="EMBL" id="MCW0953043.1"/>
    </source>
</evidence>
<gene>
    <name evidence="2" type="ORF">OIT44_03015</name>
</gene>
<keyword evidence="3" id="KW-1185">Reference proteome</keyword>
<dbReference type="Proteomes" id="UP001526225">
    <property type="component" value="Unassembled WGS sequence"/>
</dbReference>
<reference evidence="2 3" key="1">
    <citation type="submission" date="2022-10" db="EMBL/GenBank/DDBJ databases">
        <title>Weissella fermenti sp. nov., isolated from fermented cabbage.</title>
        <authorList>
            <person name="Lee J.K."/>
            <person name="Baek J.H."/>
            <person name="Choi D.G."/>
            <person name="Kim J.M."/>
            <person name="Jeon C.O."/>
        </authorList>
    </citation>
    <scope>NUCLEOTIDE SEQUENCE [LARGE SCALE GENOMIC DNA]</scope>
    <source>
        <strain evidence="2 3">KACC 18534</strain>
    </source>
</reference>
<comment type="caution">
    <text evidence="2">The sequence shown here is derived from an EMBL/GenBank/DDBJ whole genome shotgun (WGS) entry which is preliminary data.</text>
</comment>
<feature type="transmembrane region" description="Helical" evidence="1">
    <location>
        <begin position="12"/>
        <end position="28"/>
    </location>
</feature>
<sequence length="90" mass="9778">MSTKILPIIARIASMMSVLMYVSYLPQIANNLAGQHGDPIQPLVAAINCTFWTIYGLFGLDGHTRDNAILVANIPGIFFGLTAFITAIMH</sequence>
<keyword evidence="1" id="KW-0812">Transmembrane</keyword>